<comment type="caution">
    <text evidence="2">The sequence shown here is derived from an EMBL/GenBank/DDBJ whole genome shotgun (WGS) entry which is preliminary data.</text>
</comment>
<proteinExistence type="predicted"/>
<dbReference type="AlphaFoldDB" id="A0ABD2BDF6"/>
<protein>
    <submittedName>
        <fullName evidence="2">RING finger protein 17 isoform X3</fullName>
    </submittedName>
</protein>
<reference evidence="2 3" key="1">
    <citation type="journal article" date="2024" name="Ann. Entomol. Soc. Am.">
        <title>Genomic analyses of the southern and eastern yellowjacket wasps (Hymenoptera: Vespidae) reveal evolutionary signatures of social life.</title>
        <authorList>
            <person name="Catto M.A."/>
            <person name="Caine P.B."/>
            <person name="Orr S.E."/>
            <person name="Hunt B.G."/>
            <person name="Goodisman M.A.D."/>
        </authorList>
    </citation>
    <scope>NUCLEOTIDE SEQUENCE [LARGE SCALE GENOMIC DNA]</scope>
    <source>
        <strain evidence="2">233</strain>
        <tissue evidence="2">Head and thorax</tissue>
    </source>
</reference>
<evidence type="ECO:0000313" key="3">
    <source>
        <dbReference type="Proteomes" id="UP001607302"/>
    </source>
</evidence>
<dbReference type="EMBL" id="JAUDFV010000110">
    <property type="protein sequence ID" value="KAL2730779.1"/>
    <property type="molecule type" value="Genomic_DNA"/>
</dbReference>
<keyword evidence="3" id="KW-1185">Reference proteome</keyword>
<dbReference type="Proteomes" id="UP001607302">
    <property type="component" value="Unassembled WGS sequence"/>
</dbReference>
<accession>A0ABD2BDF6</accession>
<gene>
    <name evidence="2" type="ORF">V1478_005192</name>
</gene>
<name>A0ABD2BDF6_VESSQ</name>
<evidence type="ECO:0000313" key="2">
    <source>
        <dbReference type="EMBL" id="KAL2730779.1"/>
    </source>
</evidence>
<organism evidence="2 3">
    <name type="scientific">Vespula squamosa</name>
    <name type="common">Southern yellow jacket</name>
    <name type="synonym">Wasp</name>
    <dbReference type="NCBI Taxonomy" id="30214"/>
    <lineage>
        <taxon>Eukaryota</taxon>
        <taxon>Metazoa</taxon>
        <taxon>Ecdysozoa</taxon>
        <taxon>Arthropoda</taxon>
        <taxon>Hexapoda</taxon>
        <taxon>Insecta</taxon>
        <taxon>Pterygota</taxon>
        <taxon>Neoptera</taxon>
        <taxon>Endopterygota</taxon>
        <taxon>Hymenoptera</taxon>
        <taxon>Apocrita</taxon>
        <taxon>Aculeata</taxon>
        <taxon>Vespoidea</taxon>
        <taxon>Vespidae</taxon>
        <taxon>Vespinae</taxon>
        <taxon>Vespula</taxon>
    </lineage>
</organism>
<evidence type="ECO:0000256" key="1">
    <source>
        <dbReference type="SAM" id="Coils"/>
    </source>
</evidence>
<sequence length="190" mass="21888">MAEIILFLFQKLKTIEISQTEIENNENVETSITQHFAHLHGVLQNIERRMIDKIRGQNTNSITNIKELESQLKSHQNRLQGALLVASTVKENIKRIDLKNVICKLKDIADVPCHLIKESLISEDRVKFEADKSIIDVLEKHCSLQIPSKMQFNLLRTELLPENYKVEPLDNKIAISNRKKSLRIVIAKKS</sequence>
<keyword evidence="1" id="KW-0175">Coiled coil</keyword>
<feature type="coiled-coil region" evidence="1">
    <location>
        <begin position="58"/>
        <end position="85"/>
    </location>
</feature>